<name>A0ABU6IGD3_9ACTN</name>
<dbReference type="EMBL" id="JAYMFF010000004">
    <property type="protein sequence ID" value="MEC4175489.1"/>
    <property type="molecule type" value="Genomic_DNA"/>
</dbReference>
<keyword evidence="2" id="KW-1133">Transmembrane helix</keyword>
<keyword evidence="2" id="KW-0472">Membrane</keyword>
<dbReference type="RefSeq" id="WP_338209290.1">
    <property type="nucleotide sequence ID" value="NZ_JAYMFF010000004.1"/>
</dbReference>
<gene>
    <name evidence="3" type="ORF">VIN30_03400</name>
</gene>
<feature type="compositionally biased region" description="Low complexity" evidence="1">
    <location>
        <begin position="64"/>
        <end position="80"/>
    </location>
</feature>
<organism evidence="3 4">
    <name type="scientific">Adlercreutzia wanghongyangiae</name>
    <dbReference type="NCBI Taxonomy" id="3111451"/>
    <lineage>
        <taxon>Bacteria</taxon>
        <taxon>Bacillati</taxon>
        <taxon>Actinomycetota</taxon>
        <taxon>Coriobacteriia</taxon>
        <taxon>Eggerthellales</taxon>
        <taxon>Eggerthellaceae</taxon>
        <taxon>Adlercreutzia</taxon>
    </lineage>
</organism>
<reference evidence="3 4" key="1">
    <citation type="submission" date="2024-01" db="EMBL/GenBank/DDBJ databases">
        <title>novel species in genus Adlercreutzia.</title>
        <authorList>
            <person name="Liu X."/>
        </authorList>
    </citation>
    <scope>NUCLEOTIDE SEQUENCE [LARGE SCALE GENOMIC DNA]</scope>
    <source>
        <strain evidence="3 4">R7</strain>
    </source>
</reference>
<evidence type="ECO:0000256" key="2">
    <source>
        <dbReference type="SAM" id="Phobius"/>
    </source>
</evidence>
<keyword evidence="4" id="KW-1185">Reference proteome</keyword>
<evidence type="ECO:0000256" key="1">
    <source>
        <dbReference type="SAM" id="MobiDB-lite"/>
    </source>
</evidence>
<protein>
    <submittedName>
        <fullName evidence="3">SURF2 Surfeit locus protein 2</fullName>
    </submittedName>
</protein>
<accession>A0ABU6IGD3</accession>
<sequence>MADSTGFSHITVNADTDDDVVIQAGIVDAPADDDEVVVEEDVAALADDDAPAEEDAAPDDGAAEQDGPAPASRRPSAPAPDDGYRETTLDDIEGAKMPTAQKAVIIVALLGVAAFILWYLFAR</sequence>
<proteinExistence type="predicted"/>
<feature type="compositionally biased region" description="Acidic residues" evidence="1">
    <location>
        <begin position="43"/>
        <end position="63"/>
    </location>
</feature>
<keyword evidence="2" id="KW-0812">Transmembrane</keyword>
<feature type="transmembrane region" description="Helical" evidence="2">
    <location>
        <begin position="103"/>
        <end position="121"/>
    </location>
</feature>
<evidence type="ECO:0000313" key="4">
    <source>
        <dbReference type="Proteomes" id="UP001349994"/>
    </source>
</evidence>
<dbReference type="Proteomes" id="UP001349994">
    <property type="component" value="Unassembled WGS sequence"/>
</dbReference>
<feature type="region of interest" description="Disordered" evidence="1">
    <location>
        <begin position="43"/>
        <end position="93"/>
    </location>
</feature>
<evidence type="ECO:0000313" key="3">
    <source>
        <dbReference type="EMBL" id="MEC4175489.1"/>
    </source>
</evidence>
<comment type="caution">
    <text evidence="3">The sequence shown here is derived from an EMBL/GenBank/DDBJ whole genome shotgun (WGS) entry which is preliminary data.</text>
</comment>